<organism evidence="12 13">
    <name type="scientific">Pomacea canaliculata</name>
    <name type="common">Golden apple snail</name>
    <dbReference type="NCBI Taxonomy" id="400727"/>
    <lineage>
        <taxon>Eukaryota</taxon>
        <taxon>Metazoa</taxon>
        <taxon>Spiralia</taxon>
        <taxon>Lophotrochozoa</taxon>
        <taxon>Mollusca</taxon>
        <taxon>Gastropoda</taxon>
        <taxon>Caenogastropoda</taxon>
        <taxon>Architaenioglossa</taxon>
        <taxon>Ampullarioidea</taxon>
        <taxon>Ampullariidae</taxon>
        <taxon>Pomacea</taxon>
    </lineage>
</organism>
<keyword evidence="13" id="KW-1185">Reference proteome</keyword>
<dbReference type="EMBL" id="PZQS01000005">
    <property type="protein sequence ID" value="PVD30417.1"/>
    <property type="molecule type" value="Genomic_DNA"/>
</dbReference>
<feature type="binding site" evidence="8">
    <location>
        <position position="95"/>
    </location>
    <ligand>
        <name>Ca(2+)</name>
        <dbReference type="ChEBI" id="CHEBI:29108"/>
        <label>3</label>
    </ligand>
</feature>
<dbReference type="GO" id="GO:0030574">
    <property type="term" value="P:collagen catabolic process"/>
    <property type="evidence" value="ECO:0007669"/>
    <property type="project" value="TreeGrafter"/>
</dbReference>
<feature type="binding site" evidence="8">
    <location>
        <position position="90"/>
    </location>
    <ligand>
        <name>Zn(2+)</name>
        <dbReference type="ChEBI" id="CHEBI:29105"/>
        <label>1</label>
    </ligand>
</feature>
<evidence type="ECO:0000313" key="12">
    <source>
        <dbReference type="EMBL" id="PVD30417.1"/>
    </source>
</evidence>
<accession>A0A2T7PAH3</accession>
<feature type="binding site" evidence="8">
    <location>
        <position position="134"/>
    </location>
    <ligand>
        <name>Zn(2+)</name>
        <dbReference type="ChEBI" id="CHEBI:29105"/>
        <label>2</label>
        <note>catalytic</note>
    </ligand>
</feature>
<feature type="binding site" evidence="8">
    <location>
        <position position="93"/>
    </location>
    <ligand>
        <name>Ca(2+)</name>
        <dbReference type="ChEBI" id="CHEBI:29108"/>
        <label>1</label>
    </ligand>
</feature>
<dbReference type="AlphaFoldDB" id="A0A2T7PAH3"/>
<comment type="cofactor">
    <cofactor evidence="8">
        <name>Zn(2+)</name>
        <dbReference type="ChEBI" id="CHEBI:29105"/>
    </cofactor>
    <text evidence="8">Binds 2 Zn(2+) ions per subunit.</text>
</comment>
<feature type="binding site" evidence="8">
    <location>
        <position position="74"/>
    </location>
    <ligand>
        <name>Ca(2+)</name>
        <dbReference type="ChEBI" id="CHEBI:29108"/>
        <label>3</label>
    </ligand>
</feature>
<evidence type="ECO:0000256" key="8">
    <source>
        <dbReference type="PIRSR" id="PIRSR621190-2"/>
    </source>
</evidence>
<feature type="domain" description="Peptidase metallopeptidase" evidence="11">
    <location>
        <begin position="3"/>
        <end position="163"/>
    </location>
</feature>
<keyword evidence="4" id="KW-0378">Hydrolase</keyword>
<evidence type="ECO:0000313" key="13">
    <source>
        <dbReference type="Proteomes" id="UP000245119"/>
    </source>
</evidence>
<feature type="binding site" evidence="8">
    <location>
        <position position="120"/>
    </location>
    <ligand>
        <name>Zn(2+)</name>
        <dbReference type="ChEBI" id="CHEBI:29105"/>
        <label>2</label>
        <note>catalytic</note>
    </ligand>
</feature>
<dbReference type="Gene3D" id="3.40.390.10">
    <property type="entry name" value="Collagenase (Catalytic Domain)"/>
    <property type="match status" value="1"/>
</dbReference>
<dbReference type="SMART" id="SM00120">
    <property type="entry name" value="HX"/>
    <property type="match status" value="3"/>
</dbReference>
<dbReference type="PANTHER" id="PTHR10201">
    <property type="entry name" value="MATRIX METALLOPROTEINASE"/>
    <property type="match status" value="1"/>
</dbReference>
<protein>
    <recommendedName>
        <fullName evidence="11">Peptidase metallopeptidase domain-containing protein</fullName>
    </recommendedName>
</protein>
<feature type="binding site" evidence="8">
    <location>
        <position position="116"/>
    </location>
    <ligand>
        <name>Zn(2+)</name>
        <dbReference type="ChEBI" id="CHEBI:29105"/>
        <label>2</label>
        <note>catalytic</note>
    </ligand>
</feature>
<dbReference type="GO" id="GO:0004222">
    <property type="term" value="F:metalloendopeptidase activity"/>
    <property type="evidence" value="ECO:0007669"/>
    <property type="project" value="InterPro"/>
</dbReference>
<proteinExistence type="inferred from homology"/>
<keyword evidence="3 8" id="KW-0479">Metal-binding</keyword>
<reference evidence="12 13" key="1">
    <citation type="submission" date="2018-04" db="EMBL/GenBank/DDBJ databases">
        <title>The genome of golden apple snail Pomacea canaliculata provides insight into stress tolerance and invasive adaptation.</title>
        <authorList>
            <person name="Liu C."/>
            <person name="Liu B."/>
            <person name="Ren Y."/>
            <person name="Zhang Y."/>
            <person name="Wang H."/>
            <person name="Li S."/>
            <person name="Jiang F."/>
            <person name="Yin L."/>
            <person name="Zhang G."/>
            <person name="Qian W."/>
            <person name="Fan W."/>
        </authorList>
    </citation>
    <scope>NUCLEOTIDE SEQUENCE [LARGE SCALE GENOMIC DNA]</scope>
    <source>
        <strain evidence="12">SZHN2017</strain>
        <tissue evidence="12">Muscle</tissue>
    </source>
</reference>
<dbReference type="SUPFAM" id="SSF50923">
    <property type="entry name" value="Hemopexin-like domain"/>
    <property type="match status" value="1"/>
</dbReference>
<evidence type="ECO:0000256" key="6">
    <source>
        <dbReference type="ARBA" id="ARBA00023049"/>
    </source>
</evidence>
<dbReference type="GO" id="GO:0030198">
    <property type="term" value="P:extracellular matrix organization"/>
    <property type="evidence" value="ECO:0007669"/>
    <property type="project" value="TreeGrafter"/>
</dbReference>
<evidence type="ECO:0000256" key="10">
    <source>
        <dbReference type="SAM" id="MobiDB-lite"/>
    </source>
</evidence>
<evidence type="ECO:0000256" key="9">
    <source>
        <dbReference type="PROSITE-ProRule" id="PRU01011"/>
    </source>
</evidence>
<dbReference type="PANTHER" id="PTHR10201:SF323">
    <property type="entry name" value="MATRIX METALLOPROTEINASE-21"/>
    <property type="match status" value="1"/>
</dbReference>
<dbReference type="Pfam" id="PF00413">
    <property type="entry name" value="Peptidase_M10"/>
    <property type="match status" value="1"/>
</dbReference>
<dbReference type="SUPFAM" id="SSF55486">
    <property type="entry name" value="Metalloproteases ('zincins'), catalytic domain"/>
    <property type="match status" value="1"/>
</dbReference>
<dbReference type="InterPro" id="IPR036375">
    <property type="entry name" value="Hemopexin-like_dom_sf"/>
</dbReference>
<dbReference type="SMART" id="SM00235">
    <property type="entry name" value="ZnMc"/>
    <property type="match status" value="1"/>
</dbReference>
<dbReference type="GO" id="GO:0031012">
    <property type="term" value="C:extracellular matrix"/>
    <property type="evidence" value="ECO:0007669"/>
    <property type="project" value="InterPro"/>
</dbReference>
<evidence type="ECO:0000256" key="5">
    <source>
        <dbReference type="ARBA" id="ARBA00022833"/>
    </source>
</evidence>
<comment type="cofactor">
    <cofactor evidence="8">
        <name>Ca(2+)</name>
        <dbReference type="ChEBI" id="CHEBI:29108"/>
    </cofactor>
    <text evidence="8">Can bind about 5 Ca(2+) ions per subunit.</text>
</comment>
<evidence type="ECO:0000256" key="2">
    <source>
        <dbReference type="ARBA" id="ARBA00022670"/>
    </source>
</evidence>
<dbReference type="InterPro" id="IPR001818">
    <property type="entry name" value="Pept_M10_metallopeptidase"/>
</dbReference>
<keyword evidence="2" id="KW-0645">Protease</keyword>
<feature type="repeat" description="Hemopexin" evidence="9">
    <location>
        <begin position="165"/>
        <end position="220"/>
    </location>
</feature>
<gene>
    <name evidence="12" type="ORF">C0Q70_09683</name>
</gene>
<feature type="binding site" evidence="8">
    <location>
        <position position="66"/>
    </location>
    <ligand>
        <name>Zn(2+)</name>
        <dbReference type="ChEBI" id="CHEBI:29105"/>
        <label>1</label>
    </ligand>
</feature>
<evidence type="ECO:0000256" key="3">
    <source>
        <dbReference type="ARBA" id="ARBA00022723"/>
    </source>
</evidence>
<evidence type="ECO:0000256" key="1">
    <source>
        <dbReference type="ARBA" id="ARBA00010370"/>
    </source>
</evidence>
<feature type="binding site" evidence="8">
    <location>
        <position position="75"/>
    </location>
    <ligand>
        <name>Ca(2+)</name>
        <dbReference type="ChEBI" id="CHEBI:29108"/>
        <label>3</label>
    </ligand>
</feature>
<sequence>MPLLKTAVNLLSVTGVINRVLLSRDAQRVGSLKTRRLLRGNKFTAGEEKGRRRDDVEVEEEEVGSHQNCRHDFDGNGGEIAHSQQAGNMHFDDEENFKSIRTYTSEGIFLLRVAVHEIGHVLGLAHTNKSQSIMYAIYRGAELQPDFELTPEDRKDIQKIYGVCKGQFSSVFDWVRKRPDNTFIYNTYFFRENHYWMYENHANRTRYGDPLYIAREWKGVPDSPDGYLHTWYYTGTDIVDEAFFFKGKKRTRCFVKVSAISSTTVTMIWYTKVGPEELRTVLDLNQAKLKEFQTTWTLVFFDMRDKNIYFFKGDMVYVYDPKEPEETRGCCVRKRKITEEFPPAGGHDPLPANLDAVYYSYQDKMQYFIKGENLWRNKIFDPRDRRTVNSVELVGKWYDRWMDICDVQAH</sequence>
<feature type="binding site" evidence="8">
    <location>
        <position position="126"/>
    </location>
    <ligand>
        <name>Zn(2+)</name>
        <dbReference type="ChEBI" id="CHEBI:29105"/>
        <label>2</label>
        <note>catalytic</note>
    </ligand>
</feature>
<comment type="caution">
    <text evidence="12">The sequence shown here is derived from an EMBL/GenBank/DDBJ whole genome shotgun (WGS) entry which is preliminary data.</text>
</comment>
<feature type="region of interest" description="Disordered" evidence="10">
    <location>
        <begin position="46"/>
        <end position="75"/>
    </location>
</feature>
<dbReference type="InterPro" id="IPR006026">
    <property type="entry name" value="Peptidase_Metallo"/>
</dbReference>
<dbReference type="PRINTS" id="PR00138">
    <property type="entry name" value="MATRIXIN"/>
</dbReference>
<evidence type="ECO:0000256" key="7">
    <source>
        <dbReference type="PIRSR" id="PIRSR621190-1"/>
    </source>
</evidence>
<feature type="binding site" evidence="8">
    <location>
        <position position="355"/>
    </location>
    <ligand>
        <name>Ca(2+)</name>
        <dbReference type="ChEBI" id="CHEBI:29108"/>
        <label>4</label>
    </ligand>
</feature>
<keyword evidence="8" id="KW-0106">Calcium</keyword>
<evidence type="ECO:0000256" key="4">
    <source>
        <dbReference type="ARBA" id="ARBA00022801"/>
    </source>
</evidence>
<comment type="similarity">
    <text evidence="1">Belongs to the peptidase M10A family.</text>
</comment>
<evidence type="ECO:0000259" key="11">
    <source>
        <dbReference type="SMART" id="SM00235"/>
    </source>
</evidence>
<feature type="binding site" evidence="8">
    <location>
        <position position="92"/>
    </location>
    <ligand>
        <name>Ca(2+)</name>
        <dbReference type="ChEBI" id="CHEBI:29108"/>
        <label>3</label>
    </ligand>
</feature>
<dbReference type="InterPro" id="IPR021190">
    <property type="entry name" value="Pept_M10A"/>
</dbReference>
<dbReference type="GO" id="GO:0006508">
    <property type="term" value="P:proteolysis"/>
    <property type="evidence" value="ECO:0007669"/>
    <property type="project" value="UniProtKB-KW"/>
</dbReference>
<dbReference type="OrthoDB" id="406838at2759"/>
<keyword evidence="5 8" id="KW-0862">Zinc</keyword>
<feature type="binding site" evidence="8">
    <location>
        <position position="82"/>
    </location>
    <ligand>
        <name>Zn(2+)</name>
        <dbReference type="ChEBI" id="CHEBI:29105"/>
        <label>1</label>
    </ligand>
</feature>
<dbReference type="InterPro" id="IPR024079">
    <property type="entry name" value="MetalloPept_cat_dom_sf"/>
</dbReference>
<feature type="compositionally biased region" description="Basic and acidic residues" evidence="10">
    <location>
        <begin position="46"/>
        <end position="55"/>
    </location>
</feature>
<feature type="binding site" evidence="8">
    <location>
        <position position="95"/>
    </location>
    <ligand>
        <name>Ca(2+)</name>
        <dbReference type="ChEBI" id="CHEBI:29108"/>
        <label>1</label>
    </ligand>
</feature>
<dbReference type="GO" id="GO:0008270">
    <property type="term" value="F:zinc ion binding"/>
    <property type="evidence" value="ECO:0007669"/>
    <property type="project" value="InterPro"/>
</dbReference>
<dbReference type="PROSITE" id="PS51642">
    <property type="entry name" value="HEMOPEXIN_2"/>
    <property type="match status" value="1"/>
</dbReference>
<keyword evidence="6" id="KW-0482">Metalloprotease</keyword>
<dbReference type="Proteomes" id="UP000245119">
    <property type="component" value="Linkage Group LG5"/>
</dbReference>
<dbReference type="Gene3D" id="2.110.10.10">
    <property type="entry name" value="Hemopexin-like domain"/>
    <property type="match status" value="2"/>
</dbReference>
<feature type="binding site" evidence="8">
    <location>
        <position position="357"/>
    </location>
    <ligand>
        <name>Ca(2+)</name>
        <dbReference type="ChEBI" id="CHEBI:29108"/>
        <label>5</label>
    </ligand>
</feature>
<feature type="active site" evidence="7">
    <location>
        <position position="117"/>
    </location>
</feature>
<dbReference type="InterPro" id="IPR018487">
    <property type="entry name" value="Hemopexin-like_repeat"/>
</dbReference>
<name>A0A2T7PAH3_POMCA</name>